<comment type="caution">
    <text evidence="1">The sequence shown here is derived from an EMBL/GenBank/DDBJ whole genome shotgun (WGS) entry which is preliminary data.</text>
</comment>
<evidence type="ECO:0000313" key="2">
    <source>
        <dbReference type="Proteomes" id="UP000283090"/>
    </source>
</evidence>
<dbReference type="AlphaFoldDB" id="A0A437A7N3"/>
<name>A0A437A7N3_ARTFL</name>
<reference evidence="1 2" key="1">
    <citation type="submission" date="2019-01" db="EMBL/GenBank/DDBJ databases">
        <title>Intercellular communication is required for trap formation in the nematode-trapping fungus Duddingtonia flagrans.</title>
        <authorList>
            <person name="Youssar L."/>
            <person name="Wernet V."/>
            <person name="Hensel N."/>
            <person name="Hildebrandt H.-G."/>
            <person name="Fischer R."/>
        </authorList>
    </citation>
    <scope>NUCLEOTIDE SEQUENCE [LARGE SCALE GENOMIC DNA]</scope>
    <source>
        <strain evidence="1 2">CBS H-5679</strain>
    </source>
</reference>
<organism evidence="1 2">
    <name type="scientific">Arthrobotrys flagrans</name>
    <name type="common">Nematode-trapping fungus</name>
    <name type="synonym">Trichothecium flagrans</name>
    <dbReference type="NCBI Taxonomy" id="97331"/>
    <lineage>
        <taxon>Eukaryota</taxon>
        <taxon>Fungi</taxon>
        <taxon>Dikarya</taxon>
        <taxon>Ascomycota</taxon>
        <taxon>Pezizomycotina</taxon>
        <taxon>Orbiliomycetes</taxon>
        <taxon>Orbiliales</taxon>
        <taxon>Orbiliaceae</taxon>
        <taxon>Arthrobotrys</taxon>
    </lineage>
</organism>
<protein>
    <submittedName>
        <fullName evidence="1">Uncharacterized protein</fullName>
    </submittedName>
</protein>
<dbReference type="OrthoDB" id="448455at2759"/>
<dbReference type="VEuPathDB" id="FungiDB:DFL_005375"/>
<gene>
    <name evidence="1" type="ORF">DFL_005375</name>
</gene>
<proteinExistence type="predicted"/>
<dbReference type="GeneID" id="93587686"/>
<keyword evidence="2" id="KW-1185">Reference proteome</keyword>
<accession>A0A437A7N3</accession>
<dbReference type="RefSeq" id="XP_067492676.1">
    <property type="nucleotide sequence ID" value="XM_067634626.1"/>
</dbReference>
<evidence type="ECO:0000313" key="1">
    <source>
        <dbReference type="EMBL" id="RVD87132.1"/>
    </source>
</evidence>
<dbReference type="Proteomes" id="UP000283090">
    <property type="component" value="Unassembled WGS sequence"/>
</dbReference>
<sequence length="103" mass="11457">MASGFDKRLEGKITAILAFNGNIREVDSEGSGAATGPISTAFFFLRESDTQLLDVNEMLKALAYQITESGPLFKRHAIEVCKSSRNAMTAEDTRKNLFQKYYL</sequence>
<dbReference type="EMBL" id="SAEB01000006">
    <property type="protein sequence ID" value="RVD87132.1"/>
    <property type="molecule type" value="Genomic_DNA"/>
</dbReference>